<keyword evidence="1" id="KW-0472">Membrane</keyword>
<reference evidence="2 3" key="1">
    <citation type="submission" date="2018-08" db="EMBL/GenBank/DDBJ databases">
        <title>Mucilaginibacter terrae sp. nov., isolated from manganese diggings.</title>
        <authorList>
            <person name="Huang Y."/>
            <person name="Zhou Z."/>
        </authorList>
    </citation>
    <scope>NUCLEOTIDE SEQUENCE [LARGE SCALE GENOMIC DNA]</scope>
    <source>
        <strain evidence="2 3">ZH6</strain>
    </source>
</reference>
<keyword evidence="1" id="KW-1133">Transmembrane helix</keyword>
<dbReference type="AlphaFoldDB" id="A0A3E2NML2"/>
<sequence length="180" mass="20653">MTITIVLTEEDYLTYLLYSASKSKRAQGTRRKAWLTISGLLLVMGAAMLTSNDGFYSYYFFAAGLMSLVFYPLLQRYSYKKNYRKFVRDKMAYKIGKESILKFGTEYIETKDITGESRINTSEVAEINEIASHYFIRLKSGDGLVVPKTSVATPTFVDDVMSVMQNPDILVTHEPNWKWK</sequence>
<name>A0A3E2NML2_9SPHI</name>
<organism evidence="2 3">
    <name type="scientific">Mucilaginibacter terrenus</name>
    <dbReference type="NCBI Taxonomy" id="2482727"/>
    <lineage>
        <taxon>Bacteria</taxon>
        <taxon>Pseudomonadati</taxon>
        <taxon>Bacteroidota</taxon>
        <taxon>Sphingobacteriia</taxon>
        <taxon>Sphingobacteriales</taxon>
        <taxon>Sphingobacteriaceae</taxon>
        <taxon>Mucilaginibacter</taxon>
    </lineage>
</organism>
<dbReference type="EMBL" id="QWDE01000003">
    <property type="protein sequence ID" value="RFZ82218.1"/>
    <property type="molecule type" value="Genomic_DNA"/>
</dbReference>
<feature type="transmembrane region" description="Helical" evidence="1">
    <location>
        <begin position="33"/>
        <end position="50"/>
    </location>
</feature>
<feature type="transmembrane region" description="Helical" evidence="1">
    <location>
        <begin position="56"/>
        <end position="74"/>
    </location>
</feature>
<keyword evidence="1" id="KW-0812">Transmembrane</keyword>
<evidence type="ECO:0000256" key="1">
    <source>
        <dbReference type="SAM" id="Phobius"/>
    </source>
</evidence>
<evidence type="ECO:0000313" key="2">
    <source>
        <dbReference type="EMBL" id="RFZ82218.1"/>
    </source>
</evidence>
<evidence type="ECO:0008006" key="4">
    <source>
        <dbReference type="Google" id="ProtNLM"/>
    </source>
</evidence>
<dbReference type="Proteomes" id="UP000260823">
    <property type="component" value="Unassembled WGS sequence"/>
</dbReference>
<dbReference type="OrthoDB" id="1121049at2"/>
<keyword evidence="3" id="KW-1185">Reference proteome</keyword>
<protein>
    <recommendedName>
        <fullName evidence="4">YcxB family protein</fullName>
    </recommendedName>
</protein>
<accession>A0A3E2NML2</accession>
<evidence type="ECO:0000313" key="3">
    <source>
        <dbReference type="Proteomes" id="UP000260823"/>
    </source>
</evidence>
<proteinExistence type="predicted"/>
<gene>
    <name evidence="2" type="ORF">DYU05_16505</name>
</gene>
<comment type="caution">
    <text evidence="2">The sequence shown here is derived from an EMBL/GenBank/DDBJ whole genome shotgun (WGS) entry which is preliminary data.</text>
</comment>
<dbReference type="RefSeq" id="WP_117384242.1">
    <property type="nucleotide sequence ID" value="NZ_QWDE01000003.1"/>
</dbReference>